<dbReference type="NCBIfam" id="TIGR02095">
    <property type="entry name" value="glgA"/>
    <property type="match status" value="1"/>
</dbReference>
<dbReference type="SUPFAM" id="SSF53756">
    <property type="entry name" value="UDP-Glycosyltransferase/glycogen phosphorylase"/>
    <property type="match status" value="1"/>
</dbReference>
<evidence type="ECO:0000313" key="11">
    <source>
        <dbReference type="Proteomes" id="UP000268059"/>
    </source>
</evidence>
<dbReference type="FunCoup" id="A0A3G9JRR4">
    <property type="interactions" value="86"/>
</dbReference>
<keyword evidence="4 7" id="KW-0328">Glycosyltransferase</keyword>
<dbReference type="InterPro" id="IPR011835">
    <property type="entry name" value="GS/SS"/>
</dbReference>
<evidence type="ECO:0000259" key="9">
    <source>
        <dbReference type="Pfam" id="PF08323"/>
    </source>
</evidence>
<dbReference type="InParanoid" id="A0A3G9JRR4"/>
<proteinExistence type="inferred from homology"/>
<evidence type="ECO:0000256" key="4">
    <source>
        <dbReference type="ARBA" id="ARBA00022676"/>
    </source>
</evidence>
<protein>
    <recommendedName>
        <fullName evidence="7">Glycogen synthase</fullName>
        <ecNumber evidence="7">2.4.1.21</ecNumber>
    </recommendedName>
    <alternativeName>
        <fullName evidence="7">Starch [bacterial glycogen] synthase</fullName>
    </alternativeName>
</protein>
<evidence type="ECO:0000256" key="6">
    <source>
        <dbReference type="ARBA" id="ARBA00023056"/>
    </source>
</evidence>
<dbReference type="HAMAP" id="MF_00484">
    <property type="entry name" value="Glycogen_synth"/>
    <property type="match status" value="1"/>
</dbReference>
<reference evidence="10 11" key="1">
    <citation type="submission" date="2018-11" db="EMBL/GenBank/DDBJ databases">
        <title>Novel Erysipelotrichaceae bacterium isolated from small intestine of a swine.</title>
        <authorList>
            <person name="Kim J.S."/>
            <person name="Choe H."/>
            <person name="Lee Y.R."/>
            <person name="Kim K.M."/>
            <person name="Park D.S."/>
        </authorList>
    </citation>
    <scope>NUCLEOTIDE SEQUENCE [LARGE SCALE GENOMIC DNA]</scope>
    <source>
        <strain evidence="10 11">SG0102</strain>
    </source>
</reference>
<comment type="pathway">
    <text evidence="7">Glycan biosynthesis; glycogen biosynthesis.</text>
</comment>
<keyword evidence="5 7" id="KW-0808">Transferase</keyword>
<feature type="binding site" evidence="7">
    <location>
        <position position="15"/>
    </location>
    <ligand>
        <name>ADP-alpha-D-glucose</name>
        <dbReference type="ChEBI" id="CHEBI:57498"/>
    </ligand>
</feature>
<evidence type="ECO:0000256" key="1">
    <source>
        <dbReference type="ARBA" id="ARBA00001478"/>
    </source>
</evidence>
<evidence type="ECO:0000256" key="3">
    <source>
        <dbReference type="ARBA" id="ARBA00010281"/>
    </source>
</evidence>
<dbReference type="GO" id="GO:0005978">
    <property type="term" value="P:glycogen biosynthetic process"/>
    <property type="evidence" value="ECO:0007669"/>
    <property type="project" value="UniProtKB-UniRule"/>
</dbReference>
<dbReference type="PANTHER" id="PTHR45825:SF11">
    <property type="entry name" value="ALPHA AMYLASE DOMAIN-CONTAINING PROTEIN"/>
    <property type="match status" value="1"/>
</dbReference>
<dbReference type="Pfam" id="PF00534">
    <property type="entry name" value="Glycos_transf_1"/>
    <property type="match status" value="1"/>
</dbReference>
<sequence>MRIVFAGSEAQPFIKSGGLADVLGSLPKALAAKGNECYVILPKYQDLKMPEALEYVTNFYLWVGWRRCYCGVFKAVVDGVTYFFVDNEQYFRRPGLYGYDDDYERFAFYDFAVLECLSRLDIMPDILSLHDWQAAMIAPLYKERYCYYDFYGGVKVTFTIHNIAYQGKCDPFLLQDLFGLDNYLYYNGNIRNDGCMNMMKAAIVYSDAITTVSPTYAEEILTDAYGEGLQSILKMRRYDLYGILNGIDYDAINPATDPAIAFNYDATDVKEKKVENKLALQREVGLPENPDVPLIGIVTRLTWQKGLDLIINRFEELMKRDVQVVILGAGDQKYEGPLKGFAGYHNQKFSLNLKYDANLAMRIYASSDMFLMPSLFEPCGLSQMMALRYGSVPIVRETGGLKDTVFPYNEYEDTGTGFSFSNYNAHEMLHVIDYAIHVYREDRPAWDRIVQRGMAEKLDWEKSSEEYLKVFSSLMR</sequence>
<gene>
    <name evidence="7 10" type="primary">glgA</name>
    <name evidence="10" type="ORF">SG0102_06930</name>
</gene>
<dbReference type="NCBIfam" id="NF001898">
    <property type="entry name" value="PRK00654.1-1"/>
    <property type="match status" value="1"/>
</dbReference>
<dbReference type="GO" id="GO:0009011">
    <property type="term" value="F:alpha-1,4-glucan glucosyltransferase (ADP-glucose donor) activity"/>
    <property type="evidence" value="ECO:0007669"/>
    <property type="project" value="UniProtKB-UniRule"/>
</dbReference>
<dbReference type="Proteomes" id="UP000268059">
    <property type="component" value="Chromosome"/>
</dbReference>
<dbReference type="OrthoDB" id="9808590at2"/>
<dbReference type="EC" id="2.4.1.21" evidence="7"/>
<dbReference type="AlphaFoldDB" id="A0A3G9JRR4"/>
<organism evidence="10 11">
    <name type="scientific">Intestinibaculum porci</name>
    <dbReference type="NCBI Taxonomy" id="2487118"/>
    <lineage>
        <taxon>Bacteria</taxon>
        <taxon>Bacillati</taxon>
        <taxon>Bacillota</taxon>
        <taxon>Erysipelotrichia</taxon>
        <taxon>Erysipelotrichales</taxon>
        <taxon>Erysipelotrichaceae</taxon>
        <taxon>Intestinibaculum</taxon>
    </lineage>
</organism>
<dbReference type="EMBL" id="AP019309">
    <property type="protein sequence ID" value="BBH25759.1"/>
    <property type="molecule type" value="Genomic_DNA"/>
</dbReference>
<feature type="domain" description="Starch synthase catalytic" evidence="9">
    <location>
        <begin position="2"/>
        <end position="234"/>
    </location>
</feature>
<dbReference type="InterPro" id="IPR001296">
    <property type="entry name" value="Glyco_trans_1"/>
</dbReference>
<keyword evidence="11" id="KW-1185">Reference proteome</keyword>
<feature type="domain" description="Glycosyl transferase family 1" evidence="8">
    <location>
        <begin position="287"/>
        <end position="438"/>
    </location>
</feature>
<accession>A0A3G9JRR4</accession>
<comment type="catalytic activity">
    <reaction evidence="1 7">
        <text>[(1-&gt;4)-alpha-D-glucosyl](n) + ADP-alpha-D-glucose = [(1-&gt;4)-alpha-D-glucosyl](n+1) + ADP + H(+)</text>
        <dbReference type="Rhea" id="RHEA:18189"/>
        <dbReference type="Rhea" id="RHEA-COMP:9584"/>
        <dbReference type="Rhea" id="RHEA-COMP:9587"/>
        <dbReference type="ChEBI" id="CHEBI:15378"/>
        <dbReference type="ChEBI" id="CHEBI:15444"/>
        <dbReference type="ChEBI" id="CHEBI:57498"/>
        <dbReference type="ChEBI" id="CHEBI:456216"/>
        <dbReference type="EC" id="2.4.1.21"/>
    </reaction>
</comment>
<dbReference type="GO" id="GO:0004373">
    <property type="term" value="F:alpha-1,4-glucan glucosyltransferase (UDP-glucose donor) activity"/>
    <property type="evidence" value="ECO:0007669"/>
    <property type="project" value="InterPro"/>
</dbReference>
<dbReference type="RefSeq" id="WP_125118682.1">
    <property type="nucleotide sequence ID" value="NZ_AP019309.1"/>
</dbReference>
<evidence type="ECO:0000256" key="2">
    <source>
        <dbReference type="ARBA" id="ARBA00002764"/>
    </source>
</evidence>
<dbReference type="Pfam" id="PF08323">
    <property type="entry name" value="Glyco_transf_5"/>
    <property type="match status" value="1"/>
</dbReference>
<comment type="function">
    <text evidence="2 7">Synthesizes alpha-1,4-glucan chains using ADP-glucose.</text>
</comment>
<comment type="similarity">
    <text evidence="3 7">Belongs to the glycosyltransferase 1 family. Bacterial/plant glycogen synthase subfamily.</text>
</comment>
<keyword evidence="6 7" id="KW-0320">Glycogen biosynthesis</keyword>
<dbReference type="Gene3D" id="3.40.50.2000">
    <property type="entry name" value="Glycogen Phosphorylase B"/>
    <property type="match status" value="2"/>
</dbReference>
<dbReference type="InterPro" id="IPR013534">
    <property type="entry name" value="Starch_synth_cat_dom"/>
</dbReference>
<dbReference type="PANTHER" id="PTHR45825">
    <property type="entry name" value="GRANULE-BOUND STARCH SYNTHASE 1, CHLOROPLASTIC/AMYLOPLASTIC"/>
    <property type="match status" value="1"/>
</dbReference>
<dbReference type="UniPathway" id="UPA00164"/>
<evidence type="ECO:0000313" key="10">
    <source>
        <dbReference type="EMBL" id="BBH25759.1"/>
    </source>
</evidence>
<evidence type="ECO:0000259" key="8">
    <source>
        <dbReference type="Pfam" id="PF00534"/>
    </source>
</evidence>
<evidence type="ECO:0000256" key="5">
    <source>
        <dbReference type="ARBA" id="ARBA00022679"/>
    </source>
</evidence>
<name>A0A3G9JRR4_9FIRM</name>
<dbReference type="CDD" id="cd03791">
    <property type="entry name" value="GT5_Glycogen_synthase_DULL1-like"/>
    <property type="match status" value="1"/>
</dbReference>
<evidence type="ECO:0000256" key="7">
    <source>
        <dbReference type="HAMAP-Rule" id="MF_00484"/>
    </source>
</evidence>
<dbReference type="KEGG" id="ebm:SG0102_06930"/>